<dbReference type="InterPro" id="IPR010172">
    <property type="entry name" value="CRISPR-assoc_prot_TM1791"/>
</dbReference>
<dbReference type="GO" id="GO:0051607">
    <property type="term" value="P:defense response to virus"/>
    <property type="evidence" value="ECO:0007669"/>
    <property type="project" value="UniProtKB-KW"/>
</dbReference>
<evidence type="ECO:0000259" key="2">
    <source>
        <dbReference type="Pfam" id="PF03787"/>
    </source>
</evidence>
<proteinExistence type="predicted"/>
<evidence type="ECO:0000313" key="4">
    <source>
        <dbReference type="Proteomes" id="UP000612362"/>
    </source>
</evidence>
<comment type="caution">
    <text evidence="3">The sequence shown here is derived from an EMBL/GenBank/DDBJ whole genome shotgun (WGS) entry which is preliminary data.</text>
</comment>
<dbReference type="NCBIfam" id="TIGR01898">
    <property type="entry name" value="cas_TM1791_cmr6"/>
    <property type="match status" value="1"/>
</dbReference>
<evidence type="ECO:0000256" key="1">
    <source>
        <dbReference type="ARBA" id="ARBA00023118"/>
    </source>
</evidence>
<organism evidence="3 4">
    <name type="scientific">Ktedonospora formicarum</name>
    <dbReference type="NCBI Taxonomy" id="2778364"/>
    <lineage>
        <taxon>Bacteria</taxon>
        <taxon>Bacillati</taxon>
        <taxon>Chloroflexota</taxon>
        <taxon>Ktedonobacteria</taxon>
        <taxon>Ktedonobacterales</taxon>
        <taxon>Ktedonobacteraceae</taxon>
        <taxon>Ktedonospora</taxon>
    </lineage>
</organism>
<accession>A0A8J3I537</accession>
<reference evidence="3" key="1">
    <citation type="submission" date="2020-10" db="EMBL/GenBank/DDBJ databases">
        <title>Taxonomic study of unclassified bacteria belonging to the class Ktedonobacteria.</title>
        <authorList>
            <person name="Yabe S."/>
            <person name="Wang C.M."/>
            <person name="Zheng Y."/>
            <person name="Sakai Y."/>
            <person name="Cavaletti L."/>
            <person name="Monciardini P."/>
            <person name="Donadio S."/>
        </authorList>
    </citation>
    <scope>NUCLEOTIDE SEQUENCE</scope>
    <source>
        <strain evidence="3">SOSP1-1</strain>
    </source>
</reference>
<protein>
    <recommendedName>
        <fullName evidence="2">CRISPR type III-associated protein domain-containing protein</fullName>
    </recommendedName>
</protein>
<evidence type="ECO:0000313" key="3">
    <source>
        <dbReference type="EMBL" id="GHO49664.1"/>
    </source>
</evidence>
<dbReference type="Pfam" id="PF03787">
    <property type="entry name" value="RAMPs"/>
    <property type="match status" value="1"/>
</dbReference>
<dbReference type="InterPro" id="IPR005537">
    <property type="entry name" value="RAMP_III_fam"/>
</dbReference>
<sequence>MRQALKDDFQMGPLHRLDLKGTKGWGISDDTIRGMHAGLWLDKYIASHNTNDTGSRQNLVAQVASLPISTTYILFYQRWHDSLQTDYGNHILCCKASSKGRIAINLGSESVLETSIALHHTYGVPYLPGSALKGLAASYTRQHFEGDMWKHDGEAYRVIFGDTEQAGYITFFDALPIPQISENAFQVSSLLKRDIITVHHKEYYGDGSQSPADWDSPIPIPFLSTTGDYLVALAAPDLEKPEPWLNRTFEILKQALANAGIGAKTSSGYGRMELSEERL</sequence>
<dbReference type="PANTHER" id="PTHR39965">
    <property type="entry name" value="CRISPR SYSTEM CMR SUBUNIT CMR6"/>
    <property type="match status" value="1"/>
</dbReference>
<name>A0A8J3I537_9CHLR</name>
<keyword evidence="1" id="KW-0051">Antiviral defense</keyword>
<keyword evidence="4" id="KW-1185">Reference proteome</keyword>
<dbReference type="EMBL" id="BNJF01000006">
    <property type="protein sequence ID" value="GHO49664.1"/>
    <property type="molecule type" value="Genomic_DNA"/>
</dbReference>
<dbReference type="AlphaFoldDB" id="A0A8J3I537"/>
<feature type="domain" description="CRISPR type III-associated protein" evidence="2">
    <location>
        <begin position="107"/>
        <end position="273"/>
    </location>
</feature>
<gene>
    <name evidence="3" type="ORF">KSX_78270</name>
</gene>
<dbReference type="Proteomes" id="UP000612362">
    <property type="component" value="Unassembled WGS sequence"/>
</dbReference>
<dbReference type="RefSeq" id="WP_220198776.1">
    <property type="nucleotide sequence ID" value="NZ_BNJF01000006.1"/>
</dbReference>
<dbReference type="PANTHER" id="PTHR39965:SF1">
    <property type="entry name" value="CRISPR SYSTEM CMR SUBUNIT CMR6"/>
    <property type="match status" value="1"/>
</dbReference>